<organism evidence="2 3">
    <name type="scientific">Symbiodinium microadriaticum</name>
    <name type="common">Dinoflagellate</name>
    <name type="synonym">Zooxanthella microadriatica</name>
    <dbReference type="NCBI Taxonomy" id="2951"/>
    <lineage>
        <taxon>Eukaryota</taxon>
        <taxon>Sar</taxon>
        <taxon>Alveolata</taxon>
        <taxon>Dinophyceae</taxon>
        <taxon>Suessiales</taxon>
        <taxon>Symbiodiniaceae</taxon>
        <taxon>Symbiodinium</taxon>
    </lineage>
</organism>
<dbReference type="Proteomes" id="UP000186817">
    <property type="component" value="Unassembled WGS sequence"/>
</dbReference>
<protein>
    <submittedName>
        <fullName evidence="2">Uncharacterized protein</fullName>
    </submittedName>
</protein>
<sequence length="93" mass="10133">MVGFVCCAKKLLTAQSPQIPAESGMLRPGQQVQLLPLYTKRYAIQSPDKLPFLLPSAPTHPSLQRCTLPAEGPRRPATRTMRPGSHVLLAEAT</sequence>
<comment type="caution">
    <text evidence="2">The sequence shown here is derived from an EMBL/GenBank/DDBJ whole genome shotgun (WGS) entry which is preliminary data.</text>
</comment>
<accession>A0A1Q9EC51</accession>
<name>A0A1Q9EC51_SYMMI</name>
<proteinExistence type="predicted"/>
<gene>
    <name evidence="2" type="ORF">AK812_SmicGene11842</name>
</gene>
<dbReference type="AlphaFoldDB" id="A0A1Q9EC51"/>
<evidence type="ECO:0000313" key="3">
    <source>
        <dbReference type="Proteomes" id="UP000186817"/>
    </source>
</evidence>
<reference evidence="2 3" key="1">
    <citation type="submission" date="2016-02" db="EMBL/GenBank/DDBJ databases">
        <title>Genome analysis of coral dinoflagellate symbionts highlights evolutionary adaptations to a symbiotic lifestyle.</title>
        <authorList>
            <person name="Aranda M."/>
            <person name="Li Y."/>
            <person name="Liew Y.J."/>
            <person name="Baumgarten S."/>
            <person name="Simakov O."/>
            <person name="Wilson M."/>
            <person name="Piel J."/>
            <person name="Ashoor H."/>
            <person name="Bougouffa S."/>
            <person name="Bajic V.B."/>
            <person name="Ryu T."/>
            <person name="Ravasi T."/>
            <person name="Bayer T."/>
            <person name="Micklem G."/>
            <person name="Kim H."/>
            <person name="Bhak J."/>
            <person name="Lajeunesse T.C."/>
            <person name="Voolstra C.R."/>
        </authorList>
    </citation>
    <scope>NUCLEOTIDE SEQUENCE [LARGE SCALE GENOMIC DNA]</scope>
    <source>
        <strain evidence="2 3">CCMP2467</strain>
    </source>
</reference>
<evidence type="ECO:0000256" key="1">
    <source>
        <dbReference type="SAM" id="MobiDB-lite"/>
    </source>
</evidence>
<evidence type="ECO:0000313" key="2">
    <source>
        <dbReference type="EMBL" id="OLQ05005.1"/>
    </source>
</evidence>
<dbReference type="EMBL" id="LSRX01000196">
    <property type="protein sequence ID" value="OLQ05005.1"/>
    <property type="molecule type" value="Genomic_DNA"/>
</dbReference>
<keyword evidence="3" id="KW-1185">Reference proteome</keyword>
<feature type="region of interest" description="Disordered" evidence="1">
    <location>
        <begin position="63"/>
        <end position="84"/>
    </location>
</feature>